<gene>
    <name evidence="1" type="ORF">O1611_g719</name>
</gene>
<sequence>MSFQLSIGDGILLAQIAWKLAQAFTKGRHSAPAEFLEVENELYSLSSALTAALTERDSLIVATESQAKTAQDVFGRVIQNCSKTLTHIEHIVNKYVAITTPDDPTKPRRERWSSAIVKNWKKIEWTTEKGNLDALRNQLTVHINSLNLFINIATSLRTLSIERSLEKMSMLFEELHQWYVDNLKDVSSPAICNQPSNITPTSPGNASFATAPIFVSTFELARENEYGIEPICPRASLRNEWIESSSNNLMSWDLGSLFKCRCSHDEDRALSHELGVQGYGLSHLIFPIRIASNDPSWILYKAADTTNNQLVNLHIRRIHPGAVRYMEDVFFHSLAVSRADALLSECASNSLCYVCPETRQERLLTSMSDLRISQTSIESVALRSNRTEIVREWVNDVQILQYGTLERGISNYGTRSSPSQIYDYAEVLFSYGGGEPEDQGDIVSTTLNLKCGTVVNLTDRASVEISSIEATDTYLEDQTKTITALDVLVQFTTRAAAKEFHKNLEAMRTELFVTSLRYPRSNEKVILNLRNRCTILSQVLVNDFFTFPTIRPNFTGPTDVVQIESTGERKVHHYAGGLRNLSLSTNQGNRMLKLAQSSIAIGVTNEHPRNTNRGPVFRG</sequence>
<dbReference type="EMBL" id="JAPUUL010000069">
    <property type="protein sequence ID" value="KAJ8132907.1"/>
    <property type="molecule type" value="Genomic_DNA"/>
</dbReference>
<name>A0ACC2JZG4_9PEZI</name>
<keyword evidence="2" id="KW-1185">Reference proteome</keyword>
<evidence type="ECO:0000313" key="2">
    <source>
        <dbReference type="Proteomes" id="UP001153332"/>
    </source>
</evidence>
<organism evidence="1 2">
    <name type="scientific">Lasiodiplodia mahajangana</name>
    <dbReference type="NCBI Taxonomy" id="1108764"/>
    <lineage>
        <taxon>Eukaryota</taxon>
        <taxon>Fungi</taxon>
        <taxon>Dikarya</taxon>
        <taxon>Ascomycota</taxon>
        <taxon>Pezizomycotina</taxon>
        <taxon>Dothideomycetes</taxon>
        <taxon>Dothideomycetes incertae sedis</taxon>
        <taxon>Botryosphaeriales</taxon>
        <taxon>Botryosphaeriaceae</taxon>
        <taxon>Lasiodiplodia</taxon>
    </lineage>
</organism>
<comment type="caution">
    <text evidence="1">The sequence shown here is derived from an EMBL/GenBank/DDBJ whole genome shotgun (WGS) entry which is preliminary data.</text>
</comment>
<evidence type="ECO:0000313" key="1">
    <source>
        <dbReference type="EMBL" id="KAJ8132907.1"/>
    </source>
</evidence>
<proteinExistence type="predicted"/>
<dbReference type="Proteomes" id="UP001153332">
    <property type="component" value="Unassembled WGS sequence"/>
</dbReference>
<protein>
    <submittedName>
        <fullName evidence="1">Uncharacterized protein</fullName>
    </submittedName>
</protein>
<accession>A0ACC2JZG4</accession>
<reference evidence="1" key="1">
    <citation type="submission" date="2022-12" db="EMBL/GenBank/DDBJ databases">
        <title>Genome Sequence of Lasiodiplodia mahajangana.</title>
        <authorList>
            <person name="Buettner E."/>
        </authorList>
    </citation>
    <scope>NUCLEOTIDE SEQUENCE</scope>
    <source>
        <strain evidence="1">VT137</strain>
    </source>
</reference>